<keyword evidence="1" id="KW-0813">Transport</keyword>
<feature type="transmembrane region" description="Helical" evidence="3">
    <location>
        <begin position="122"/>
        <end position="143"/>
    </location>
</feature>
<evidence type="ECO:0000313" key="6">
    <source>
        <dbReference type="Proteomes" id="UP000237344"/>
    </source>
</evidence>
<evidence type="ECO:0000313" key="5">
    <source>
        <dbReference type="EMBL" id="POF62585.1"/>
    </source>
</evidence>
<evidence type="ECO:0000256" key="3">
    <source>
        <dbReference type="SAM" id="Phobius"/>
    </source>
</evidence>
<evidence type="ECO:0000256" key="1">
    <source>
        <dbReference type="ARBA" id="ARBA00022660"/>
    </source>
</evidence>
<dbReference type="GO" id="GO:0022904">
    <property type="term" value="P:respiratory electron transport chain"/>
    <property type="evidence" value="ECO:0007669"/>
    <property type="project" value="TreeGrafter"/>
</dbReference>
<feature type="transmembrane region" description="Helical" evidence="3">
    <location>
        <begin position="228"/>
        <end position="249"/>
    </location>
</feature>
<dbReference type="Gene3D" id="1.20.210.10">
    <property type="entry name" value="Cytochrome c oxidase-like, subunit I domain"/>
    <property type="match status" value="1"/>
</dbReference>
<keyword evidence="3" id="KW-0472">Membrane</keyword>
<feature type="transmembrane region" description="Helical" evidence="3">
    <location>
        <begin position="385"/>
        <end position="404"/>
    </location>
</feature>
<dbReference type="AlphaFoldDB" id="A0A2S3W129"/>
<keyword evidence="3" id="KW-0812">Transmembrane</keyword>
<dbReference type="SUPFAM" id="SSF81442">
    <property type="entry name" value="Cytochrome c oxidase subunit I-like"/>
    <property type="match status" value="1"/>
</dbReference>
<comment type="caution">
    <text evidence="5">The sequence shown here is derived from an EMBL/GenBank/DDBJ whole genome shotgun (WGS) entry which is preliminary data.</text>
</comment>
<evidence type="ECO:0000259" key="4">
    <source>
        <dbReference type="PROSITE" id="PS50855"/>
    </source>
</evidence>
<dbReference type="PANTHER" id="PTHR10422">
    <property type="entry name" value="CYTOCHROME C OXIDASE SUBUNIT 1"/>
    <property type="match status" value="1"/>
</dbReference>
<feature type="transmembrane region" description="Helical" evidence="3">
    <location>
        <begin position="185"/>
        <end position="208"/>
    </location>
</feature>
<dbReference type="GO" id="GO:0016020">
    <property type="term" value="C:membrane"/>
    <property type="evidence" value="ECO:0007669"/>
    <property type="project" value="InterPro"/>
</dbReference>
<dbReference type="Pfam" id="PF00115">
    <property type="entry name" value="COX1"/>
    <property type="match status" value="1"/>
</dbReference>
<feature type="transmembrane region" description="Helical" evidence="3">
    <location>
        <begin position="299"/>
        <end position="316"/>
    </location>
</feature>
<feature type="transmembrane region" description="Helical" evidence="3">
    <location>
        <begin position="86"/>
        <end position="110"/>
    </location>
</feature>
<dbReference type="GO" id="GO:0016491">
    <property type="term" value="F:oxidoreductase activity"/>
    <property type="evidence" value="ECO:0007669"/>
    <property type="project" value="UniProtKB-KW"/>
</dbReference>
<dbReference type="RefSeq" id="WP_110095373.1">
    <property type="nucleotide sequence ID" value="NZ_NKUE01000001.1"/>
</dbReference>
<feature type="domain" description="Cytochrome oxidase subunit I profile" evidence="4">
    <location>
        <begin position="30"/>
        <end position="404"/>
    </location>
</feature>
<feature type="transmembrane region" description="Helical" evidence="3">
    <location>
        <begin position="149"/>
        <end position="173"/>
    </location>
</feature>
<proteinExistence type="predicted"/>
<accession>A0A2S3W129</accession>
<dbReference type="GO" id="GO:0004129">
    <property type="term" value="F:cytochrome-c oxidase activity"/>
    <property type="evidence" value="ECO:0007669"/>
    <property type="project" value="InterPro"/>
</dbReference>
<organism evidence="5 6">
    <name type="scientific">Novacetimonas maltaceti</name>
    <dbReference type="NCBI Taxonomy" id="1203393"/>
    <lineage>
        <taxon>Bacteria</taxon>
        <taxon>Pseudomonadati</taxon>
        <taxon>Pseudomonadota</taxon>
        <taxon>Alphaproteobacteria</taxon>
        <taxon>Acetobacterales</taxon>
        <taxon>Acetobacteraceae</taxon>
        <taxon>Novacetimonas</taxon>
    </lineage>
</organism>
<dbReference type="InterPro" id="IPR036927">
    <property type="entry name" value="Cyt_c_oxase-like_su1_sf"/>
</dbReference>
<feature type="transmembrane region" description="Helical" evidence="3">
    <location>
        <begin position="261"/>
        <end position="279"/>
    </location>
</feature>
<dbReference type="PRINTS" id="PR01165">
    <property type="entry name" value="CYCOXIDASEI"/>
</dbReference>
<dbReference type="PANTHER" id="PTHR10422:SF18">
    <property type="entry name" value="CYTOCHROME C OXIDASE SUBUNIT 1"/>
    <property type="match status" value="1"/>
</dbReference>
<dbReference type="PROSITE" id="PS50855">
    <property type="entry name" value="COX1"/>
    <property type="match status" value="1"/>
</dbReference>
<gene>
    <name evidence="5" type="primary">ctaDII</name>
    <name evidence="5" type="ORF">KMAL_17940</name>
</gene>
<keyword evidence="6" id="KW-1185">Reference proteome</keyword>
<keyword evidence="3" id="KW-1133">Transmembrane helix</keyword>
<keyword evidence="5" id="KW-0560">Oxidoreductase</keyword>
<feature type="region of interest" description="Disordered" evidence="2">
    <location>
        <begin position="1"/>
        <end position="27"/>
    </location>
</feature>
<dbReference type="InterPro" id="IPR000883">
    <property type="entry name" value="Cyt_C_Oxase_1"/>
</dbReference>
<feature type="compositionally biased region" description="Low complexity" evidence="2">
    <location>
        <begin position="11"/>
        <end position="24"/>
    </location>
</feature>
<dbReference type="Proteomes" id="UP000237344">
    <property type="component" value="Unassembled WGS sequence"/>
</dbReference>
<keyword evidence="1" id="KW-0679">Respiratory chain</keyword>
<dbReference type="EC" id="1.9.3.1" evidence="5"/>
<name>A0A2S3W129_9PROT</name>
<feature type="transmembrane region" description="Helical" evidence="3">
    <location>
        <begin position="328"/>
        <end position="348"/>
    </location>
</feature>
<sequence length="467" mass="48102">MPTVGQDRIDGAGAASPTGTAGARAGSGGHRHVGTLYLSLAVVAGAVGGMLAVALQAGLLPHDLLARWGGGDADGMWERIATRHGMMMVFFCALPALFGGFGNWFVPLLTGARDMAFPRLNTLCWLAVGGSFVLALLGLSVVTAPAISIAALLLWCVGMLGMAINMVASVLNMRAPDMRLRDMPVFVWAQALTAMMLVMVVPVLAGALTRAVLDGGDVFARLDTVLRAFAGPEMALLLLPSIGIVSQVVETFCGVPLRGRMQVVGALTVMSVGGGAVWTHDLFNGGPGASDGYHTAAELLVILVPVAMVLCAWVATAMAGRVRASLPMAWAAGCAVLLVAGGVMALLPGGMGDVHAATVFAAVFATFAGFYYWVGKMSGHVAPRLAGYVHFVLTAAGTIVSLMAHQGTLAMAGAMLMGASILVFAGVVAATCMRGRGHIAANYWGEGARTLEWTLPSPVSMERGNRA</sequence>
<feature type="transmembrane region" description="Helical" evidence="3">
    <location>
        <begin position="36"/>
        <end position="59"/>
    </location>
</feature>
<dbReference type="EMBL" id="POTC01000021">
    <property type="protein sequence ID" value="POF62585.1"/>
    <property type="molecule type" value="Genomic_DNA"/>
</dbReference>
<dbReference type="GO" id="GO:0020037">
    <property type="term" value="F:heme binding"/>
    <property type="evidence" value="ECO:0007669"/>
    <property type="project" value="InterPro"/>
</dbReference>
<reference evidence="5 6" key="1">
    <citation type="submission" date="2018-01" db="EMBL/GenBank/DDBJ databases">
        <title>Draft Genome Sequence of Komagataeibacter maltaceti LMG 1529, a Vinegar Producing Acetic Acid Bacterium Isolated from Malt Vinegar Brewery Acetifiers.</title>
        <authorList>
            <person name="Zhang Q."/>
            <person name="Hollensteiner J."/>
            <person name="Poehlein A."/>
            <person name="Daniel R."/>
        </authorList>
    </citation>
    <scope>NUCLEOTIDE SEQUENCE [LARGE SCALE GENOMIC DNA]</scope>
    <source>
        <strain evidence="5 6">LMG 1529</strain>
    </source>
</reference>
<feature type="transmembrane region" description="Helical" evidence="3">
    <location>
        <begin position="354"/>
        <end position="373"/>
    </location>
</feature>
<keyword evidence="1" id="KW-0249">Electron transport</keyword>
<dbReference type="OrthoDB" id="7282707at2"/>
<dbReference type="GO" id="GO:0015990">
    <property type="term" value="P:electron transport coupled proton transport"/>
    <property type="evidence" value="ECO:0007669"/>
    <property type="project" value="TreeGrafter"/>
</dbReference>
<dbReference type="InterPro" id="IPR023616">
    <property type="entry name" value="Cyt_c_oxase-like_su1_dom"/>
</dbReference>
<dbReference type="GO" id="GO:0009060">
    <property type="term" value="P:aerobic respiration"/>
    <property type="evidence" value="ECO:0007669"/>
    <property type="project" value="InterPro"/>
</dbReference>
<feature type="transmembrane region" description="Helical" evidence="3">
    <location>
        <begin position="410"/>
        <end position="430"/>
    </location>
</feature>
<protein>
    <submittedName>
        <fullName evidence="5">Cytochrome c oxidase subunit 1-beta</fullName>
        <ecNumber evidence="5">1.9.3.1</ecNumber>
    </submittedName>
</protein>
<evidence type="ECO:0000256" key="2">
    <source>
        <dbReference type="SAM" id="MobiDB-lite"/>
    </source>
</evidence>